<dbReference type="InterPro" id="IPR041667">
    <property type="entry name" value="Cupin_8"/>
</dbReference>
<dbReference type="Proteomes" id="UP001249851">
    <property type="component" value="Unassembled WGS sequence"/>
</dbReference>
<dbReference type="Gene3D" id="2.60.120.650">
    <property type="entry name" value="Cupin"/>
    <property type="match status" value="1"/>
</dbReference>
<feature type="domain" description="JmjC" evidence="1">
    <location>
        <begin position="290"/>
        <end position="449"/>
    </location>
</feature>
<dbReference type="EMBL" id="JARQWQ010000103">
    <property type="protein sequence ID" value="KAK2551006.1"/>
    <property type="molecule type" value="Genomic_DNA"/>
</dbReference>
<comment type="caution">
    <text evidence="2">The sequence shown here is derived from an EMBL/GenBank/DDBJ whole genome shotgun (WGS) entry which is preliminary data.</text>
</comment>
<dbReference type="SMART" id="SM00558">
    <property type="entry name" value="JmjC"/>
    <property type="match status" value="1"/>
</dbReference>
<dbReference type="Pfam" id="PF13621">
    <property type="entry name" value="Cupin_8"/>
    <property type="match status" value="1"/>
</dbReference>
<gene>
    <name evidence="2" type="ORF">P5673_028226</name>
</gene>
<dbReference type="SUPFAM" id="SSF51197">
    <property type="entry name" value="Clavaminate synthase-like"/>
    <property type="match status" value="1"/>
</dbReference>
<proteinExistence type="predicted"/>
<organism evidence="2 3">
    <name type="scientific">Acropora cervicornis</name>
    <name type="common">Staghorn coral</name>
    <dbReference type="NCBI Taxonomy" id="6130"/>
    <lineage>
        <taxon>Eukaryota</taxon>
        <taxon>Metazoa</taxon>
        <taxon>Cnidaria</taxon>
        <taxon>Anthozoa</taxon>
        <taxon>Hexacorallia</taxon>
        <taxon>Scleractinia</taxon>
        <taxon>Astrocoeniina</taxon>
        <taxon>Acroporidae</taxon>
        <taxon>Acropora</taxon>
    </lineage>
</organism>
<dbReference type="PANTHER" id="PTHR12480:SF35">
    <property type="entry name" value="TRANSCRIPTION FACTOR JUMONJI, JMJC DOMAIN-CONTAINING PROTEIN"/>
    <property type="match status" value="1"/>
</dbReference>
<protein>
    <submittedName>
        <fullName evidence="2">Lysine-specific demethylase JMJ21</fullName>
    </submittedName>
</protein>
<evidence type="ECO:0000313" key="2">
    <source>
        <dbReference type="EMBL" id="KAK2551006.1"/>
    </source>
</evidence>
<dbReference type="InterPro" id="IPR003347">
    <property type="entry name" value="JmjC_dom"/>
</dbReference>
<reference evidence="2" key="2">
    <citation type="journal article" date="2023" name="Science">
        <title>Genomic signatures of disease resistance in endangered staghorn corals.</title>
        <authorList>
            <person name="Vollmer S.V."/>
            <person name="Selwyn J.D."/>
            <person name="Despard B.A."/>
            <person name="Roesel C.L."/>
        </authorList>
    </citation>
    <scope>NUCLEOTIDE SEQUENCE</scope>
    <source>
        <strain evidence="2">K2</strain>
    </source>
</reference>
<dbReference type="InterPro" id="IPR050910">
    <property type="entry name" value="JMJD6_ArgDemeth/LysHydrox"/>
</dbReference>
<evidence type="ECO:0000313" key="3">
    <source>
        <dbReference type="Proteomes" id="UP001249851"/>
    </source>
</evidence>
<reference evidence="2" key="1">
    <citation type="journal article" date="2023" name="G3 (Bethesda)">
        <title>Whole genome assembly and annotation of the endangered Caribbean coral Acropora cervicornis.</title>
        <authorList>
            <person name="Selwyn J.D."/>
            <person name="Vollmer S.V."/>
        </authorList>
    </citation>
    <scope>NUCLEOTIDE SEQUENCE</scope>
    <source>
        <strain evidence="2">K2</strain>
    </source>
</reference>
<dbReference type="PROSITE" id="PS51184">
    <property type="entry name" value="JMJC"/>
    <property type="match status" value="1"/>
</dbReference>
<dbReference type="PANTHER" id="PTHR12480">
    <property type="entry name" value="ARGININE DEMETHYLASE AND LYSYL-HYDROXYLASE JMJD"/>
    <property type="match status" value="1"/>
</dbReference>
<evidence type="ECO:0000259" key="1">
    <source>
        <dbReference type="PROSITE" id="PS51184"/>
    </source>
</evidence>
<feature type="non-terminal residue" evidence="2">
    <location>
        <position position="1"/>
    </location>
</feature>
<accession>A0AAD9PXS9</accession>
<keyword evidence="3" id="KW-1185">Reference proteome</keyword>
<name>A0AAD9PXS9_ACRCE</name>
<dbReference type="GO" id="GO:0005737">
    <property type="term" value="C:cytoplasm"/>
    <property type="evidence" value="ECO:0007669"/>
    <property type="project" value="TreeGrafter"/>
</dbReference>
<sequence>MFISVIEISECTANKRNLINVTEPEESDIWITGQTSYSIAWTQSKFSFKWDIALLDRQRNKVSDISKGLSEFDDFKMTHNWLIPQSIQSGNYRIEICASGSPDDCGSSCSFSIRNSKVFPLILIVIGFVFKDLGTARQISSDMLNPTHYIQTNATDQPTKHPEELLFPHEIRRRRRLQQDRRYFKRMTEQIKELRDTECTIERVHQPTKETFRKDYMKTGKPVILTGMMDSWQAMKSWDFKELGAILTKGVKVDLMESLTPYGPWNEYLRHYTDRNKEPSKVLMYNLEEIYPRLLGDVHFTEFYDDYMEVVDEDIRPPQLLFEMAPKRSGFHWRVESLNASVWSALIRGRKRWGLYPPSQYFIPGAVHNDHRTQDSQKSESFTWWAHTFPHLMDKYKPFECIQEQGEILYIPSGWWRSNLNIDDSITLQKSVCDETNIRACMNELKELADNTPNNFYGDIFIQLRHHLTKHNPRLLNDDDRQFRSPIKGLGKPFSELEHEHHENVWK</sequence>
<dbReference type="AlphaFoldDB" id="A0AAD9PXS9"/>